<dbReference type="EMBL" id="CP034463">
    <property type="protein sequence ID" value="AZP17255.1"/>
    <property type="molecule type" value="Genomic_DNA"/>
</dbReference>
<protein>
    <recommendedName>
        <fullName evidence="3">HEAT repeat domain-containing protein</fullName>
    </recommendedName>
</protein>
<organism evidence="1 2">
    <name type="scientific">Streptomyces aquilus</name>
    <dbReference type="NCBI Taxonomy" id="2548456"/>
    <lineage>
        <taxon>Bacteria</taxon>
        <taxon>Bacillati</taxon>
        <taxon>Actinomycetota</taxon>
        <taxon>Actinomycetes</taxon>
        <taxon>Kitasatosporales</taxon>
        <taxon>Streptomycetaceae</taxon>
        <taxon>Streptomyces</taxon>
    </lineage>
</organism>
<sequence length="487" mass="52991">MGMDIEDGNAAAVRLAEGASLREAFDTADPAGWTALDAGVRQLTRVPDAYGYVWMSAWERTDSGRLLVKVLGRERRLLPRGVRLTASQLALGLCHRDGRVRQSALERVGEHPELLPLVVVRCADWVPQVRERARERLAELLDAEGAARLAPLILRMGRRGRGDFAADLTTALLSTAPREILVPLCRHSDRAVRRYAHRLVIANRLLSPAELARAAALDDDTVVQDLCADAALAALAQEGPRDGVLEPLLGARNPRARAAGVTALRRAGMPERAAGFLGDRAGRVRACARYVVRQYGGDPAAWYRERCAGAEVSPGVVSGLAECGERRDTAVLWALTSHPVAAVRARAVAGLRSLDVSDVARFTALLDDPDPGVVREATAELVPSARSLDEEWLLGRLAAGRTRAVRVSAFRLLHEHSGLARLRAAVALVDDPDDRLRHAARQAVQRWHPTADVPHGVVEVGELLDRARELFSEYVLRRRKLEAGLPA</sequence>
<dbReference type="AlphaFoldDB" id="A0A3S9HYR0"/>
<evidence type="ECO:0000313" key="2">
    <source>
        <dbReference type="Proteomes" id="UP000280197"/>
    </source>
</evidence>
<evidence type="ECO:0000313" key="1">
    <source>
        <dbReference type="EMBL" id="AZP17255.1"/>
    </source>
</evidence>
<proteinExistence type="predicted"/>
<name>A0A3S9HYR0_9ACTN</name>
<dbReference type="InterPro" id="IPR011989">
    <property type="entry name" value="ARM-like"/>
</dbReference>
<gene>
    <name evidence="1" type="ORF">EJC51_14685</name>
</gene>
<reference evidence="1 2" key="1">
    <citation type="submission" date="2018-12" db="EMBL/GenBank/DDBJ databases">
        <authorList>
            <person name="Li K."/>
        </authorList>
    </citation>
    <scope>NUCLEOTIDE SEQUENCE [LARGE SCALE GENOMIC DNA]</scope>
    <source>
        <strain evidence="2">CR22</strain>
    </source>
</reference>
<dbReference type="InterPro" id="IPR016024">
    <property type="entry name" value="ARM-type_fold"/>
</dbReference>
<dbReference type="SUPFAM" id="SSF48371">
    <property type="entry name" value="ARM repeat"/>
    <property type="match status" value="1"/>
</dbReference>
<dbReference type="KEGG" id="saqu:EJC51_14685"/>
<dbReference type="Gene3D" id="1.25.10.10">
    <property type="entry name" value="Leucine-rich Repeat Variant"/>
    <property type="match status" value="1"/>
</dbReference>
<accession>A0A3S9HYR0</accession>
<evidence type="ECO:0008006" key="3">
    <source>
        <dbReference type="Google" id="ProtNLM"/>
    </source>
</evidence>
<dbReference type="Proteomes" id="UP000280197">
    <property type="component" value="Chromosome"/>
</dbReference>
<keyword evidence="2" id="KW-1185">Reference proteome</keyword>